<feature type="signal peptide" evidence="1">
    <location>
        <begin position="1"/>
        <end position="24"/>
    </location>
</feature>
<reference evidence="3" key="1">
    <citation type="submission" date="2022-11" db="UniProtKB">
        <authorList>
            <consortium name="EnsemblMetazoa"/>
        </authorList>
    </citation>
    <scope>IDENTIFICATION</scope>
</reference>
<dbReference type="GeneID" id="119736854"/>
<accession>A0A914ASP6</accession>
<dbReference type="SUPFAM" id="SSF56436">
    <property type="entry name" value="C-type lectin-like"/>
    <property type="match status" value="1"/>
</dbReference>
<dbReference type="InterPro" id="IPR016187">
    <property type="entry name" value="CTDL_fold"/>
</dbReference>
<protein>
    <recommendedName>
        <fullName evidence="2">C-type lectin domain-containing protein</fullName>
    </recommendedName>
</protein>
<evidence type="ECO:0000313" key="4">
    <source>
        <dbReference type="Proteomes" id="UP000887568"/>
    </source>
</evidence>
<proteinExistence type="predicted"/>
<keyword evidence="1" id="KW-0732">Signal</keyword>
<evidence type="ECO:0000259" key="2">
    <source>
        <dbReference type="PROSITE" id="PS50041"/>
    </source>
</evidence>
<feature type="chain" id="PRO_5037043596" description="C-type lectin domain-containing protein" evidence="1">
    <location>
        <begin position="25"/>
        <end position="184"/>
    </location>
</feature>
<dbReference type="PROSITE" id="PS50041">
    <property type="entry name" value="C_TYPE_LECTIN_2"/>
    <property type="match status" value="1"/>
</dbReference>
<dbReference type="InterPro" id="IPR050111">
    <property type="entry name" value="C-type_lectin/snaclec_domain"/>
</dbReference>
<feature type="domain" description="C-type lectin" evidence="2">
    <location>
        <begin position="35"/>
        <end position="148"/>
    </location>
</feature>
<dbReference type="Gene3D" id="3.10.100.10">
    <property type="entry name" value="Mannose-Binding Protein A, subunit A"/>
    <property type="match status" value="1"/>
</dbReference>
<dbReference type="EnsemblMetazoa" id="XM_038210864.1">
    <property type="protein sequence ID" value="XP_038066792.1"/>
    <property type="gene ID" value="LOC119736854"/>
</dbReference>
<dbReference type="InterPro" id="IPR001304">
    <property type="entry name" value="C-type_lectin-like"/>
</dbReference>
<dbReference type="AlphaFoldDB" id="A0A914ASP6"/>
<dbReference type="InterPro" id="IPR016186">
    <property type="entry name" value="C-type_lectin-like/link_sf"/>
</dbReference>
<dbReference type="Proteomes" id="UP000887568">
    <property type="component" value="Unplaced"/>
</dbReference>
<keyword evidence="4" id="KW-1185">Reference proteome</keyword>
<dbReference type="SMART" id="SM00034">
    <property type="entry name" value="CLECT"/>
    <property type="match status" value="1"/>
</dbReference>
<evidence type="ECO:0000256" key="1">
    <source>
        <dbReference type="SAM" id="SignalP"/>
    </source>
</evidence>
<dbReference type="CDD" id="cd00037">
    <property type="entry name" value="CLECT"/>
    <property type="match status" value="1"/>
</dbReference>
<dbReference type="Pfam" id="PF00059">
    <property type="entry name" value="Lectin_C"/>
    <property type="match status" value="1"/>
</dbReference>
<dbReference type="OrthoDB" id="5778772at2759"/>
<sequence>MNPHGKLASVIFINAICSLSVTLGALPCPPTWQKRLGSEYHVKSDPMEWAKAREFCRGIGGDLLMPKSAEENTFANSLLEKEGVNRAWLNCHRDGAWLCIVNGVGQWPPFNNPDSLQPELDGNCLTMKAEDGKWRHTYCDGQASVVCERKATWRVSPVKYCMTAGTDGRLVTSSGQCVHDPNLM</sequence>
<organism evidence="3 4">
    <name type="scientific">Patiria miniata</name>
    <name type="common">Bat star</name>
    <name type="synonym">Asterina miniata</name>
    <dbReference type="NCBI Taxonomy" id="46514"/>
    <lineage>
        <taxon>Eukaryota</taxon>
        <taxon>Metazoa</taxon>
        <taxon>Echinodermata</taxon>
        <taxon>Eleutherozoa</taxon>
        <taxon>Asterozoa</taxon>
        <taxon>Asteroidea</taxon>
        <taxon>Valvatacea</taxon>
        <taxon>Valvatida</taxon>
        <taxon>Asterinidae</taxon>
        <taxon>Patiria</taxon>
    </lineage>
</organism>
<dbReference type="PANTHER" id="PTHR22803">
    <property type="entry name" value="MANNOSE, PHOSPHOLIPASE, LECTIN RECEPTOR RELATED"/>
    <property type="match status" value="1"/>
</dbReference>
<dbReference type="RefSeq" id="XP_038066792.1">
    <property type="nucleotide sequence ID" value="XM_038210864.1"/>
</dbReference>
<evidence type="ECO:0000313" key="3">
    <source>
        <dbReference type="EnsemblMetazoa" id="XP_038066792.1"/>
    </source>
</evidence>
<name>A0A914ASP6_PATMI</name>